<evidence type="ECO:0000256" key="1">
    <source>
        <dbReference type="ARBA" id="ARBA00004127"/>
    </source>
</evidence>
<keyword evidence="2 5" id="KW-0812">Transmembrane</keyword>
<dbReference type="Pfam" id="PF02656">
    <property type="entry name" value="DUF202"/>
    <property type="match status" value="1"/>
</dbReference>
<dbReference type="GO" id="GO:0012505">
    <property type="term" value="C:endomembrane system"/>
    <property type="evidence" value="ECO:0007669"/>
    <property type="project" value="UniProtKB-SubCell"/>
</dbReference>
<evidence type="ECO:0000256" key="2">
    <source>
        <dbReference type="ARBA" id="ARBA00022692"/>
    </source>
</evidence>
<evidence type="ECO:0000256" key="3">
    <source>
        <dbReference type="ARBA" id="ARBA00022989"/>
    </source>
</evidence>
<dbReference type="InterPro" id="IPR003807">
    <property type="entry name" value="DUF202"/>
</dbReference>
<dbReference type="Proteomes" id="UP000095200">
    <property type="component" value="Unassembled WGS sequence"/>
</dbReference>
<organism evidence="7 8">
    <name type="scientific">Desulfoplanes formicivorans</name>
    <dbReference type="NCBI Taxonomy" id="1592317"/>
    <lineage>
        <taxon>Bacteria</taxon>
        <taxon>Pseudomonadati</taxon>
        <taxon>Thermodesulfobacteriota</taxon>
        <taxon>Desulfovibrionia</taxon>
        <taxon>Desulfovibrionales</taxon>
        <taxon>Desulfoplanaceae</taxon>
        <taxon>Desulfoplanes</taxon>
    </lineage>
</organism>
<name>A0A194AII0_9BACT</name>
<feature type="transmembrane region" description="Helical" evidence="5">
    <location>
        <begin position="46"/>
        <end position="63"/>
    </location>
</feature>
<feature type="domain" description="DUF202" evidence="6">
    <location>
        <begin position="37"/>
        <end position="112"/>
    </location>
</feature>
<evidence type="ECO:0000256" key="5">
    <source>
        <dbReference type="SAM" id="Phobius"/>
    </source>
</evidence>
<protein>
    <recommendedName>
        <fullName evidence="6">DUF202 domain-containing protein</fullName>
    </recommendedName>
</protein>
<feature type="transmembrane region" description="Helical" evidence="5">
    <location>
        <begin position="126"/>
        <end position="145"/>
    </location>
</feature>
<accession>A0A194AII0</accession>
<keyword evidence="8" id="KW-1185">Reference proteome</keyword>
<evidence type="ECO:0000259" key="6">
    <source>
        <dbReference type="Pfam" id="PF02656"/>
    </source>
</evidence>
<dbReference type="STRING" id="1592317.DPF_2628"/>
<comment type="caution">
    <text evidence="7">The sequence shown here is derived from an EMBL/GenBank/DDBJ whole genome shotgun (WGS) entry which is preliminary data.</text>
</comment>
<feature type="transmembrane region" description="Helical" evidence="5">
    <location>
        <begin position="87"/>
        <end position="105"/>
    </location>
</feature>
<keyword evidence="3 5" id="KW-1133">Transmembrane helix</keyword>
<evidence type="ECO:0000256" key="4">
    <source>
        <dbReference type="ARBA" id="ARBA00023136"/>
    </source>
</evidence>
<dbReference type="OrthoDB" id="582337at2"/>
<comment type="subcellular location">
    <subcellularLocation>
        <location evidence="1">Endomembrane system</location>
        <topology evidence="1">Multi-pass membrane protein</topology>
    </subcellularLocation>
</comment>
<sequence>MHSFDSGITPIRNVFCLMPDPKRPYQRLTRNELAAMRTLMAAKRTFLAWCRTAMALMGFGFILEKTIWYVQREAGIQLSQAIHETGMLSLFAFCSGGLIILLEGIRMVQTTRRLAFRQSTNAYRTEFVLVLALAAIMIACFVYSMKALAIPPATP</sequence>
<proteinExistence type="predicted"/>
<reference evidence="8" key="1">
    <citation type="submission" date="2016-06" db="EMBL/GenBank/DDBJ databases">
        <title>Draft genome sequence of Desulfoplanes formicivorans strain Pf12B.</title>
        <authorList>
            <person name="Watanabe M."/>
            <person name="Kojima H."/>
            <person name="Fukui M."/>
        </authorList>
    </citation>
    <scope>NUCLEOTIDE SEQUENCE [LARGE SCALE GENOMIC DNA]</scope>
    <source>
        <strain evidence="8">Pf12B</strain>
    </source>
</reference>
<keyword evidence="4 5" id="KW-0472">Membrane</keyword>
<dbReference type="AlphaFoldDB" id="A0A194AII0"/>
<gene>
    <name evidence="7" type="ORF">DPF_2628</name>
</gene>
<dbReference type="EMBL" id="BDFE01000020">
    <property type="protein sequence ID" value="GAU09892.1"/>
    <property type="molecule type" value="Genomic_DNA"/>
</dbReference>
<evidence type="ECO:0000313" key="7">
    <source>
        <dbReference type="EMBL" id="GAU09892.1"/>
    </source>
</evidence>
<evidence type="ECO:0000313" key="8">
    <source>
        <dbReference type="Proteomes" id="UP000095200"/>
    </source>
</evidence>